<name>A0A836AQH4_SHEEP</name>
<comment type="caution">
    <text evidence="3">The sequence shown here is derived from an EMBL/GenBank/DDBJ whole genome shotgun (WGS) entry which is preliminary data.</text>
</comment>
<protein>
    <submittedName>
        <fullName evidence="3">Uncharacterized protein</fullName>
    </submittedName>
</protein>
<gene>
    <name evidence="3" type="ORF">JEQ12_001609</name>
</gene>
<reference evidence="3 4" key="1">
    <citation type="submission" date="2020-12" db="EMBL/GenBank/DDBJ databases">
        <title>De novo assembly of Tibetan sheep genome.</title>
        <authorList>
            <person name="Li X."/>
        </authorList>
    </citation>
    <scope>NUCLEOTIDE SEQUENCE [LARGE SCALE GENOMIC DNA]</scope>
    <source>
        <tissue evidence="3">Heart</tissue>
    </source>
</reference>
<accession>A0A836AQH4</accession>
<evidence type="ECO:0000313" key="3">
    <source>
        <dbReference type="EMBL" id="KAG5216033.1"/>
    </source>
</evidence>
<organism evidence="3 4">
    <name type="scientific">Ovis aries</name>
    <name type="common">Sheep</name>
    <dbReference type="NCBI Taxonomy" id="9940"/>
    <lineage>
        <taxon>Eukaryota</taxon>
        <taxon>Metazoa</taxon>
        <taxon>Chordata</taxon>
        <taxon>Craniata</taxon>
        <taxon>Vertebrata</taxon>
        <taxon>Euteleostomi</taxon>
        <taxon>Mammalia</taxon>
        <taxon>Eutheria</taxon>
        <taxon>Laurasiatheria</taxon>
        <taxon>Artiodactyla</taxon>
        <taxon>Ruminantia</taxon>
        <taxon>Pecora</taxon>
        <taxon>Bovidae</taxon>
        <taxon>Caprinae</taxon>
        <taxon>Ovis</taxon>
    </lineage>
</organism>
<keyword evidence="2" id="KW-0812">Transmembrane</keyword>
<keyword evidence="2" id="KW-1133">Transmembrane helix</keyword>
<feature type="region of interest" description="Disordered" evidence="1">
    <location>
        <begin position="1"/>
        <end position="26"/>
    </location>
</feature>
<sequence>VASGGGSRARPLHSGGGRGGRSSREETRWVHPIALLVQITQLICMAFWCARNQK</sequence>
<feature type="transmembrane region" description="Helical" evidence="2">
    <location>
        <begin position="29"/>
        <end position="50"/>
    </location>
</feature>
<dbReference type="Proteomes" id="UP000664991">
    <property type="component" value="Unassembled WGS sequence"/>
</dbReference>
<keyword evidence="2" id="KW-0472">Membrane</keyword>
<dbReference type="AlphaFoldDB" id="A0A836AQH4"/>
<evidence type="ECO:0000256" key="2">
    <source>
        <dbReference type="SAM" id="Phobius"/>
    </source>
</evidence>
<dbReference type="EMBL" id="JAEMGP010000001">
    <property type="protein sequence ID" value="KAG5216033.1"/>
    <property type="molecule type" value="Genomic_DNA"/>
</dbReference>
<evidence type="ECO:0000256" key="1">
    <source>
        <dbReference type="SAM" id="MobiDB-lite"/>
    </source>
</evidence>
<evidence type="ECO:0000313" key="4">
    <source>
        <dbReference type="Proteomes" id="UP000664991"/>
    </source>
</evidence>
<feature type="non-terminal residue" evidence="3">
    <location>
        <position position="54"/>
    </location>
</feature>
<proteinExistence type="predicted"/>